<protein>
    <submittedName>
        <fullName evidence="1">Uncharacterized protein</fullName>
    </submittedName>
</protein>
<sequence length="143" mass="16487">MGIQTLRDVPTGVRTILEKVWPGNFQSYTIVPGNDTEKVRCIVWDLTDLQRKLVRNWEIIGEDQDPPENRWYEEKKVTVVLLNGSEIEAVTEGLREGQSFDRIVDGERYMTFLNDPALFKKIATEAREDYLRQLAESQGLPTS</sequence>
<accession>A0A1G1W636</accession>
<dbReference type="AlphaFoldDB" id="A0A1G1W636"/>
<dbReference type="Proteomes" id="UP000177103">
    <property type="component" value="Unassembled WGS sequence"/>
</dbReference>
<proteinExistence type="predicted"/>
<gene>
    <name evidence="1" type="ORF">A2Y57_03235</name>
</gene>
<name>A0A1G1W636_9BACT</name>
<evidence type="ECO:0000313" key="2">
    <source>
        <dbReference type="Proteomes" id="UP000177103"/>
    </source>
</evidence>
<reference evidence="1 2" key="1">
    <citation type="journal article" date="2016" name="Nat. Commun.">
        <title>Thousands of microbial genomes shed light on interconnected biogeochemical processes in an aquifer system.</title>
        <authorList>
            <person name="Anantharaman K."/>
            <person name="Brown C.T."/>
            <person name="Hug L.A."/>
            <person name="Sharon I."/>
            <person name="Castelle C.J."/>
            <person name="Probst A.J."/>
            <person name="Thomas B.C."/>
            <person name="Singh A."/>
            <person name="Wilkins M.J."/>
            <person name="Karaoz U."/>
            <person name="Brodie E.L."/>
            <person name="Williams K.H."/>
            <person name="Hubbard S.S."/>
            <person name="Banfield J.F."/>
        </authorList>
    </citation>
    <scope>NUCLEOTIDE SEQUENCE [LARGE SCALE GENOMIC DNA]</scope>
</reference>
<comment type="caution">
    <text evidence="1">The sequence shown here is derived from an EMBL/GenBank/DDBJ whole genome shotgun (WGS) entry which is preliminary data.</text>
</comment>
<dbReference type="EMBL" id="MHCQ01000046">
    <property type="protein sequence ID" value="OGY23119.1"/>
    <property type="molecule type" value="Genomic_DNA"/>
</dbReference>
<organism evidence="1 2">
    <name type="scientific">Candidatus Woykebacteria bacterium RBG_13_40_7b</name>
    <dbReference type="NCBI Taxonomy" id="1802594"/>
    <lineage>
        <taxon>Bacteria</taxon>
        <taxon>Candidatus Woykeibacteriota</taxon>
    </lineage>
</organism>
<evidence type="ECO:0000313" key="1">
    <source>
        <dbReference type="EMBL" id="OGY23119.1"/>
    </source>
</evidence>